<gene>
    <name evidence="1" type="ORF">P7K49_006666</name>
</gene>
<feature type="non-terminal residue" evidence="1">
    <location>
        <position position="1"/>
    </location>
</feature>
<sequence length="65" mass="7118">APQLPAVWALGSVRSPLRQPTALAQITIPRNLLVWLTIQVLFNQMDMSICPPKTQIASSTGHPDQ</sequence>
<protein>
    <submittedName>
        <fullName evidence="1">Uncharacterized protein</fullName>
    </submittedName>
</protein>
<organism evidence="1 2">
    <name type="scientific">Saguinus oedipus</name>
    <name type="common">Cotton-top tamarin</name>
    <name type="synonym">Oedipomidas oedipus</name>
    <dbReference type="NCBI Taxonomy" id="9490"/>
    <lineage>
        <taxon>Eukaryota</taxon>
        <taxon>Metazoa</taxon>
        <taxon>Chordata</taxon>
        <taxon>Craniata</taxon>
        <taxon>Vertebrata</taxon>
        <taxon>Euteleostomi</taxon>
        <taxon>Mammalia</taxon>
        <taxon>Eutheria</taxon>
        <taxon>Euarchontoglires</taxon>
        <taxon>Primates</taxon>
        <taxon>Haplorrhini</taxon>
        <taxon>Platyrrhini</taxon>
        <taxon>Cebidae</taxon>
        <taxon>Callitrichinae</taxon>
        <taxon>Saguinus</taxon>
    </lineage>
</organism>
<evidence type="ECO:0000313" key="1">
    <source>
        <dbReference type="EMBL" id="KAK2116040.1"/>
    </source>
</evidence>
<evidence type="ECO:0000313" key="2">
    <source>
        <dbReference type="Proteomes" id="UP001266305"/>
    </source>
</evidence>
<dbReference type="EMBL" id="JASSZA010000003">
    <property type="protein sequence ID" value="KAK2116040.1"/>
    <property type="molecule type" value="Genomic_DNA"/>
</dbReference>
<comment type="caution">
    <text evidence="1">The sequence shown here is derived from an EMBL/GenBank/DDBJ whole genome shotgun (WGS) entry which is preliminary data.</text>
</comment>
<name>A0ABQ9W3T3_SAGOE</name>
<accession>A0ABQ9W3T3</accession>
<keyword evidence="2" id="KW-1185">Reference proteome</keyword>
<proteinExistence type="predicted"/>
<reference evidence="1 2" key="1">
    <citation type="submission" date="2023-05" db="EMBL/GenBank/DDBJ databases">
        <title>B98-5 Cell Line De Novo Hybrid Assembly: An Optical Mapping Approach.</title>
        <authorList>
            <person name="Kananen K."/>
            <person name="Auerbach J.A."/>
            <person name="Kautto E."/>
            <person name="Blachly J.S."/>
        </authorList>
    </citation>
    <scope>NUCLEOTIDE SEQUENCE [LARGE SCALE GENOMIC DNA]</scope>
    <source>
        <strain evidence="1">B95-8</strain>
        <tissue evidence="1">Cell line</tissue>
    </source>
</reference>
<dbReference type="Proteomes" id="UP001266305">
    <property type="component" value="Unassembled WGS sequence"/>
</dbReference>